<accession>A0A1V6NZ48</accession>
<proteinExistence type="predicted"/>
<keyword evidence="2" id="KW-1185">Reference proteome</keyword>
<reference evidence="2" key="1">
    <citation type="journal article" date="2017" name="Nat. Microbiol.">
        <title>Global analysis of biosynthetic gene clusters reveals vast potential of secondary metabolite production in Penicillium species.</title>
        <authorList>
            <person name="Nielsen J.C."/>
            <person name="Grijseels S."/>
            <person name="Prigent S."/>
            <person name="Ji B."/>
            <person name="Dainat J."/>
            <person name="Nielsen K.F."/>
            <person name="Frisvad J.C."/>
            <person name="Workman M."/>
            <person name="Nielsen J."/>
        </authorList>
    </citation>
    <scope>NUCLEOTIDE SEQUENCE [LARGE SCALE GENOMIC DNA]</scope>
    <source>
        <strain evidence="2">IBT 4502</strain>
    </source>
</reference>
<evidence type="ECO:0000313" key="1">
    <source>
        <dbReference type="EMBL" id="OQD69636.1"/>
    </source>
</evidence>
<name>A0A1V6NZ48_PENPO</name>
<dbReference type="EMBL" id="MDYM01000002">
    <property type="protein sequence ID" value="OQD69636.1"/>
    <property type="molecule type" value="Genomic_DNA"/>
</dbReference>
<dbReference type="Proteomes" id="UP000191408">
    <property type="component" value="Unassembled WGS sequence"/>
</dbReference>
<dbReference type="AlphaFoldDB" id="A0A1V6NZ48"/>
<protein>
    <submittedName>
        <fullName evidence="1">Uncharacterized protein</fullName>
    </submittedName>
</protein>
<comment type="caution">
    <text evidence="1">The sequence shown here is derived from an EMBL/GenBank/DDBJ whole genome shotgun (WGS) entry which is preliminary data.</text>
</comment>
<sequence length="142" mass="16463">MEEKLHAVLSLDFSQTLKQLETYLGLAGYFLGGWCWEYPQQSQSLSDTVTLARRGADGDDWLVELIKLGESHGIPVMRRFFWEVLRFIAFWEIVKRFIGHADDAFIALIRGLYGYDAVRRETQPSRQPYQSTGQDNVTINWN</sequence>
<gene>
    <name evidence="1" type="ORF">PENPOL_c002G02182</name>
</gene>
<organism evidence="1 2">
    <name type="scientific">Penicillium polonicum</name>
    <dbReference type="NCBI Taxonomy" id="60169"/>
    <lineage>
        <taxon>Eukaryota</taxon>
        <taxon>Fungi</taxon>
        <taxon>Dikarya</taxon>
        <taxon>Ascomycota</taxon>
        <taxon>Pezizomycotina</taxon>
        <taxon>Eurotiomycetes</taxon>
        <taxon>Eurotiomycetidae</taxon>
        <taxon>Eurotiales</taxon>
        <taxon>Aspergillaceae</taxon>
        <taxon>Penicillium</taxon>
    </lineage>
</organism>
<evidence type="ECO:0000313" key="2">
    <source>
        <dbReference type="Proteomes" id="UP000191408"/>
    </source>
</evidence>